<gene>
    <name evidence="1" type="ORF">K435DRAFT_573221</name>
</gene>
<dbReference type="AlphaFoldDB" id="A0A4S8L358"/>
<organism evidence="1 2">
    <name type="scientific">Dendrothele bispora (strain CBS 962.96)</name>
    <dbReference type="NCBI Taxonomy" id="1314807"/>
    <lineage>
        <taxon>Eukaryota</taxon>
        <taxon>Fungi</taxon>
        <taxon>Dikarya</taxon>
        <taxon>Basidiomycota</taxon>
        <taxon>Agaricomycotina</taxon>
        <taxon>Agaricomycetes</taxon>
        <taxon>Agaricomycetidae</taxon>
        <taxon>Agaricales</taxon>
        <taxon>Agaricales incertae sedis</taxon>
        <taxon>Dendrothele</taxon>
    </lineage>
</organism>
<accession>A0A4S8L358</accession>
<dbReference type="Proteomes" id="UP000297245">
    <property type="component" value="Unassembled WGS sequence"/>
</dbReference>
<evidence type="ECO:0000313" key="1">
    <source>
        <dbReference type="EMBL" id="THU82924.1"/>
    </source>
</evidence>
<proteinExistence type="predicted"/>
<dbReference type="OrthoDB" id="5327923at2759"/>
<name>A0A4S8L358_DENBC</name>
<dbReference type="EMBL" id="ML179698">
    <property type="protein sequence ID" value="THU82924.1"/>
    <property type="molecule type" value="Genomic_DNA"/>
</dbReference>
<keyword evidence="2" id="KW-1185">Reference proteome</keyword>
<reference evidence="1 2" key="1">
    <citation type="journal article" date="2019" name="Nat. Ecol. Evol.">
        <title>Megaphylogeny resolves global patterns of mushroom evolution.</title>
        <authorList>
            <person name="Varga T."/>
            <person name="Krizsan K."/>
            <person name="Foldi C."/>
            <person name="Dima B."/>
            <person name="Sanchez-Garcia M."/>
            <person name="Sanchez-Ramirez S."/>
            <person name="Szollosi G.J."/>
            <person name="Szarkandi J.G."/>
            <person name="Papp V."/>
            <person name="Albert L."/>
            <person name="Andreopoulos W."/>
            <person name="Angelini C."/>
            <person name="Antonin V."/>
            <person name="Barry K.W."/>
            <person name="Bougher N.L."/>
            <person name="Buchanan P."/>
            <person name="Buyck B."/>
            <person name="Bense V."/>
            <person name="Catcheside P."/>
            <person name="Chovatia M."/>
            <person name="Cooper J."/>
            <person name="Damon W."/>
            <person name="Desjardin D."/>
            <person name="Finy P."/>
            <person name="Geml J."/>
            <person name="Haridas S."/>
            <person name="Hughes K."/>
            <person name="Justo A."/>
            <person name="Karasinski D."/>
            <person name="Kautmanova I."/>
            <person name="Kiss B."/>
            <person name="Kocsube S."/>
            <person name="Kotiranta H."/>
            <person name="LaButti K.M."/>
            <person name="Lechner B.E."/>
            <person name="Liimatainen K."/>
            <person name="Lipzen A."/>
            <person name="Lukacs Z."/>
            <person name="Mihaltcheva S."/>
            <person name="Morgado L.N."/>
            <person name="Niskanen T."/>
            <person name="Noordeloos M.E."/>
            <person name="Ohm R.A."/>
            <person name="Ortiz-Santana B."/>
            <person name="Ovrebo C."/>
            <person name="Racz N."/>
            <person name="Riley R."/>
            <person name="Savchenko A."/>
            <person name="Shiryaev A."/>
            <person name="Soop K."/>
            <person name="Spirin V."/>
            <person name="Szebenyi C."/>
            <person name="Tomsovsky M."/>
            <person name="Tulloss R.E."/>
            <person name="Uehling J."/>
            <person name="Grigoriev I.V."/>
            <person name="Vagvolgyi C."/>
            <person name="Papp T."/>
            <person name="Martin F.M."/>
            <person name="Miettinen O."/>
            <person name="Hibbett D.S."/>
            <person name="Nagy L.G."/>
        </authorList>
    </citation>
    <scope>NUCLEOTIDE SEQUENCE [LARGE SCALE GENOMIC DNA]</scope>
    <source>
        <strain evidence="1 2">CBS 962.96</strain>
    </source>
</reference>
<feature type="non-terminal residue" evidence="1">
    <location>
        <position position="1"/>
    </location>
</feature>
<protein>
    <submittedName>
        <fullName evidence="1">Uncharacterized protein</fullName>
    </submittedName>
</protein>
<feature type="non-terminal residue" evidence="1">
    <location>
        <position position="167"/>
    </location>
</feature>
<evidence type="ECO:0000313" key="2">
    <source>
        <dbReference type="Proteomes" id="UP000297245"/>
    </source>
</evidence>
<sequence>DIQGIDTNPLELTRYWPRDLEGPVLSSPFEFTGKRAPNAHVLWSANTTGFYFVHLNPKTKDPGWRHVVSQSMMAAECRRIGEADFAKRQLEWADSEGEPRRREWADVAKIWEDEDVLIRDGTIGEKPFHSNSYPFPWPLVPFSTEPYKLQQIIPFRLLPEKLVVHDP</sequence>